<protein>
    <submittedName>
        <fullName evidence="2">Uncharacterized protein</fullName>
    </submittedName>
</protein>
<sequence length="206" mass="22908">MDAALDLETSQLVNDAGVQTIPLLKFRLEKAKFNLDACRLQLSREDILAFEDRLLTIQLIIVSREAVPLEVTDTARDTGTNGNEAVDELNMLASDLHLLQKVSKQDKLDVEAYSQEKLSADLLEMTAAIKRNAETFQKKLEQDADLVSIASGSMQSTSGNMTAVGSRLQKYRQHNSLGWMFYLLSALFIVISLLVGTSIIQVFGKW</sequence>
<evidence type="ECO:0000313" key="2">
    <source>
        <dbReference type="EMBL" id="GMM52849.1"/>
    </source>
</evidence>
<gene>
    <name evidence="2" type="ORF">DASB73_038120</name>
</gene>
<keyword evidence="1" id="KW-0812">Transmembrane</keyword>
<evidence type="ECO:0000256" key="1">
    <source>
        <dbReference type="SAM" id="Phobius"/>
    </source>
</evidence>
<dbReference type="AlphaFoldDB" id="A0AAV5RQP7"/>
<feature type="transmembrane region" description="Helical" evidence="1">
    <location>
        <begin position="179"/>
        <end position="203"/>
    </location>
</feature>
<organism evidence="2 3">
    <name type="scientific">Starmerella bacillaris</name>
    <name type="common">Yeast</name>
    <name type="synonym">Candida zemplinina</name>
    <dbReference type="NCBI Taxonomy" id="1247836"/>
    <lineage>
        <taxon>Eukaryota</taxon>
        <taxon>Fungi</taxon>
        <taxon>Dikarya</taxon>
        <taxon>Ascomycota</taxon>
        <taxon>Saccharomycotina</taxon>
        <taxon>Dipodascomycetes</taxon>
        <taxon>Dipodascales</taxon>
        <taxon>Trichomonascaceae</taxon>
        <taxon>Starmerella</taxon>
    </lineage>
</organism>
<accession>A0AAV5RQP7</accession>
<keyword evidence="1" id="KW-1133">Transmembrane helix</keyword>
<proteinExistence type="predicted"/>
<name>A0AAV5RQP7_STABA</name>
<comment type="caution">
    <text evidence="2">The sequence shown here is derived from an EMBL/GenBank/DDBJ whole genome shotgun (WGS) entry which is preliminary data.</text>
</comment>
<dbReference type="EMBL" id="BTGC01000008">
    <property type="protein sequence ID" value="GMM52849.1"/>
    <property type="molecule type" value="Genomic_DNA"/>
</dbReference>
<reference evidence="2 3" key="1">
    <citation type="journal article" date="2023" name="Elife">
        <title>Identification of key yeast species and microbe-microbe interactions impacting larval growth of Drosophila in the wild.</title>
        <authorList>
            <person name="Mure A."/>
            <person name="Sugiura Y."/>
            <person name="Maeda R."/>
            <person name="Honda K."/>
            <person name="Sakurai N."/>
            <person name="Takahashi Y."/>
            <person name="Watada M."/>
            <person name="Katoh T."/>
            <person name="Gotoh A."/>
            <person name="Gotoh Y."/>
            <person name="Taniguchi I."/>
            <person name="Nakamura K."/>
            <person name="Hayashi T."/>
            <person name="Katayama T."/>
            <person name="Uemura T."/>
            <person name="Hattori Y."/>
        </authorList>
    </citation>
    <scope>NUCLEOTIDE SEQUENCE [LARGE SCALE GENOMIC DNA]</scope>
    <source>
        <strain evidence="2 3">SB-73</strain>
    </source>
</reference>
<keyword evidence="3" id="KW-1185">Reference proteome</keyword>
<keyword evidence="1" id="KW-0472">Membrane</keyword>
<evidence type="ECO:0000313" key="3">
    <source>
        <dbReference type="Proteomes" id="UP001362899"/>
    </source>
</evidence>
<dbReference type="Proteomes" id="UP001362899">
    <property type="component" value="Unassembled WGS sequence"/>
</dbReference>